<proteinExistence type="predicted"/>
<organism evidence="2">
    <name type="scientific">Ixodes ricinus</name>
    <name type="common">Common tick</name>
    <name type="synonym">Acarus ricinus</name>
    <dbReference type="NCBI Taxonomy" id="34613"/>
    <lineage>
        <taxon>Eukaryota</taxon>
        <taxon>Metazoa</taxon>
        <taxon>Ecdysozoa</taxon>
        <taxon>Arthropoda</taxon>
        <taxon>Chelicerata</taxon>
        <taxon>Arachnida</taxon>
        <taxon>Acari</taxon>
        <taxon>Parasitiformes</taxon>
        <taxon>Ixodida</taxon>
        <taxon>Ixodoidea</taxon>
        <taxon>Ixodidae</taxon>
        <taxon>Ixodinae</taxon>
        <taxon>Ixodes</taxon>
    </lineage>
</organism>
<evidence type="ECO:0000313" key="2">
    <source>
        <dbReference type="EMBL" id="JAR87879.1"/>
    </source>
</evidence>
<name>A0A147BAR9_IXORI</name>
<dbReference type="EMBL" id="GEGO01007525">
    <property type="protein sequence ID" value="JAR87879.1"/>
    <property type="molecule type" value="Transcribed_RNA"/>
</dbReference>
<dbReference type="AlphaFoldDB" id="A0A147BAR9"/>
<protein>
    <submittedName>
        <fullName evidence="2">Putative secreted protein</fullName>
    </submittedName>
</protein>
<reference evidence="2" key="1">
    <citation type="journal article" date="2018" name="PLoS Negl. Trop. Dis.">
        <title>Sialome diversity of ticks revealed by RNAseq of single tick salivary glands.</title>
        <authorList>
            <person name="Perner J."/>
            <person name="Kropackova S."/>
            <person name="Kopacek P."/>
            <person name="Ribeiro J.M."/>
        </authorList>
    </citation>
    <scope>NUCLEOTIDE SEQUENCE</scope>
    <source>
        <strain evidence="2">Siblings of single egg batch collected in Ceske Budejovice</strain>
        <tissue evidence="2">Salivary glands</tissue>
    </source>
</reference>
<keyword evidence="1" id="KW-0732">Signal</keyword>
<feature type="chain" id="PRO_5007541887" evidence="1">
    <location>
        <begin position="19"/>
        <end position="90"/>
    </location>
</feature>
<sequence>MCAVCVSLSLLLLYPSASEPDYKRVVLHRSDFSEETLQRFPRAFLIRFLDLSSRFLPFSFFHLPFLYFVSSFPVSLCRFFFSSSIPLPPF</sequence>
<accession>A0A147BAR9</accession>
<feature type="signal peptide" evidence="1">
    <location>
        <begin position="1"/>
        <end position="18"/>
    </location>
</feature>
<evidence type="ECO:0000256" key="1">
    <source>
        <dbReference type="SAM" id="SignalP"/>
    </source>
</evidence>